<dbReference type="InterPro" id="IPR029058">
    <property type="entry name" value="AB_hydrolase_fold"/>
</dbReference>
<organism evidence="1 2">
    <name type="scientific">Desulfovibrio gilichinskyi</name>
    <dbReference type="NCBI Taxonomy" id="1519643"/>
    <lineage>
        <taxon>Bacteria</taxon>
        <taxon>Pseudomonadati</taxon>
        <taxon>Thermodesulfobacteriota</taxon>
        <taxon>Desulfovibrionia</taxon>
        <taxon>Desulfovibrionales</taxon>
        <taxon>Desulfovibrionaceae</taxon>
        <taxon>Desulfovibrio</taxon>
    </lineage>
</organism>
<name>A0A1X7EJQ9_9BACT</name>
<accession>A0A1X7EJQ9</accession>
<reference evidence="2" key="1">
    <citation type="submission" date="2017-04" db="EMBL/GenBank/DDBJ databases">
        <authorList>
            <person name="Varghese N."/>
            <person name="Submissions S."/>
        </authorList>
    </citation>
    <scope>NUCLEOTIDE SEQUENCE [LARGE SCALE GENOMIC DNA]</scope>
    <source>
        <strain evidence="2">K3S</strain>
    </source>
</reference>
<dbReference type="RefSeq" id="WP_085103725.1">
    <property type="nucleotide sequence ID" value="NZ_FWZU01000005.1"/>
</dbReference>
<dbReference type="Proteomes" id="UP000192906">
    <property type="component" value="Unassembled WGS sequence"/>
</dbReference>
<gene>
    <name evidence="1" type="ORF">SAMN06295933_3038</name>
</gene>
<proteinExistence type="predicted"/>
<dbReference type="EMBL" id="FWZU01000005">
    <property type="protein sequence ID" value="SMF34707.1"/>
    <property type="molecule type" value="Genomic_DNA"/>
</dbReference>
<dbReference type="SUPFAM" id="SSF53474">
    <property type="entry name" value="alpha/beta-Hydrolases"/>
    <property type="match status" value="1"/>
</dbReference>
<dbReference type="PROSITE" id="PS51257">
    <property type="entry name" value="PROKAR_LIPOPROTEIN"/>
    <property type="match status" value="1"/>
</dbReference>
<keyword evidence="2" id="KW-1185">Reference proteome</keyword>
<dbReference type="Gene3D" id="3.40.50.1820">
    <property type="entry name" value="alpha/beta hydrolase"/>
    <property type="match status" value="1"/>
</dbReference>
<dbReference type="STRING" id="1519643.SAMN06295933_3038"/>
<evidence type="ECO:0000313" key="1">
    <source>
        <dbReference type="EMBL" id="SMF34707.1"/>
    </source>
</evidence>
<dbReference type="OrthoDB" id="5451115at2"/>
<sequence length="268" mass="30045">MIFRIGLIFFLFVFSGCTSFSPRLFAEQHGFLEHIFVADTFDIAGYMRGKSSILRVYFEGDGKAWLNRRRPSTNPTPQNPVSFYLAAVDTNPAVLYLARPCQFVEGPHLRSCSTPFWTSARFSEPVIHDLNQALDQAKSLVGAKILELVGYSGGGAVALLLAARRDDVDLVVTIAGNLDHDYWTRYHHVSPLRDSLNPADYAVQNQVIKQVHIVSTEDLIIPPSVSQSYLSKMNETSMVRIVTVHGVKHMDDWSQVVPSILKKVDQHK</sequence>
<protein>
    <recommendedName>
        <fullName evidence="3">Alpha/beta hydrolase family protein</fullName>
    </recommendedName>
</protein>
<evidence type="ECO:0000313" key="2">
    <source>
        <dbReference type="Proteomes" id="UP000192906"/>
    </source>
</evidence>
<evidence type="ECO:0008006" key="3">
    <source>
        <dbReference type="Google" id="ProtNLM"/>
    </source>
</evidence>
<dbReference type="AlphaFoldDB" id="A0A1X7EJQ9"/>